<keyword evidence="2" id="KW-1185">Reference proteome</keyword>
<reference evidence="1 2" key="1">
    <citation type="submission" date="2021-06" db="EMBL/GenBank/DDBJ databases">
        <title>Caerostris extrusa draft genome.</title>
        <authorList>
            <person name="Kono N."/>
            <person name="Arakawa K."/>
        </authorList>
    </citation>
    <scope>NUCLEOTIDE SEQUENCE [LARGE SCALE GENOMIC DNA]</scope>
</reference>
<dbReference type="Proteomes" id="UP001054945">
    <property type="component" value="Unassembled WGS sequence"/>
</dbReference>
<evidence type="ECO:0000313" key="1">
    <source>
        <dbReference type="EMBL" id="GIY52095.1"/>
    </source>
</evidence>
<protein>
    <submittedName>
        <fullName evidence="1">Uncharacterized protein</fullName>
    </submittedName>
</protein>
<gene>
    <name evidence="1" type="ORF">CEXT_491681</name>
</gene>
<organism evidence="1 2">
    <name type="scientific">Caerostris extrusa</name>
    <name type="common">Bark spider</name>
    <name type="synonym">Caerostris bankana</name>
    <dbReference type="NCBI Taxonomy" id="172846"/>
    <lineage>
        <taxon>Eukaryota</taxon>
        <taxon>Metazoa</taxon>
        <taxon>Ecdysozoa</taxon>
        <taxon>Arthropoda</taxon>
        <taxon>Chelicerata</taxon>
        <taxon>Arachnida</taxon>
        <taxon>Araneae</taxon>
        <taxon>Araneomorphae</taxon>
        <taxon>Entelegynae</taxon>
        <taxon>Araneoidea</taxon>
        <taxon>Araneidae</taxon>
        <taxon>Caerostris</taxon>
    </lineage>
</organism>
<sequence>MDAHCLACPNTCHLPLFKGHIMAGIITPYKSRPLSKMPVLQNSDKKQPLCRNNASRRLVDVRLRYLDPIPPPCRARGPHPLQARLEPIRFNILPCPIPELLWLLGMKCFVLPREALETDSVA</sequence>
<evidence type="ECO:0000313" key="2">
    <source>
        <dbReference type="Proteomes" id="UP001054945"/>
    </source>
</evidence>
<proteinExistence type="predicted"/>
<dbReference type="AlphaFoldDB" id="A0AAV4U2Y3"/>
<dbReference type="EMBL" id="BPLR01012192">
    <property type="protein sequence ID" value="GIY52095.1"/>
    <property type="molecule type" value="Genomic_DNA"/>
</dbReference>
<name>A0AAV4U2Y3_CAEEX</name>
<comment type="caution">
    <text evidence="1">The sequence shown here is derived from an EMBL/GenBank/DDBJ whole genome shotgun (WGS) entry which is preliminary data.</text>
</comment>
<accession>A0AAV4U2Y3</accession>